<keyword evidence="10 11" id="KW-0472">Membrane</keyword>
<protein>
    <recommendedName>
        <fullName evidence="3">Sec translocon accessory complex subunit YajC</fullName>
    </recommendedName>
</protein>
<dbReference type="GO" id="GO:0005886">
    <property type="term" value="C:plasma membrane"/>
    <property type="evidence" value="ECO:0007669"/>
    <property type="project" value="UniProtKB-SubCell"/>
</dbReference>
<dbReference type="NCBIfam" id="TIGR00739">
    <property type="entry name" value="yajC"/>
    <property type="match status" value="1"/>
</dbReference>
<gene>
    <name evidence="12" type="ORF">B1207_05690</name>
</gene>
<evidence type="ECO:0000256" key="5">
    <source>
        <dbReference type="ARBA" id="ARBA00022475"/>
    </source>
</evidence>
<keyword evidence="7" id="KW-0653">Protein transport</keyword>
<evidence type="ECO:0000256" key="4">
    <source>
        <dbReference type="ARBA" id="ARBA00022448"/>
    </source>
</evidence>
<keyword evidence="6 11" id="KW-0812">Transmembrane</keyword>
<keyword evidence="8 11" id="KW-1133">Transmembrane helix</keyword>
<organism evidence="12 13">
    <name type="scientific">Legionella quinlivanii</name>
    <dbReference type="NCBI Taxonomy" id="45073"/>
    <lineage>
        <taxon>Bacteria</taxon>
        <taxon>Pseudomonadati</taxon>
        <taxon>Pseudomonadota</taxon>
        <taxon>Gammaproteobacteria</taxon>
        <taxon>Legionellales</taxon>
        <taxon>Legionellaceae</taxon>
        <taxon>Legionella</taxon>
    </lineage>
</organism>
<evidence type="ECO:0000256" key="1">
    <source>
        <dbReference type="ARBA" id="ARBA00004162"/>
    </source>
</evidence>
<evidence type="ECO:0000313" key="12">
    <source>
        <dbReference type="EMBL" id="RAP36924.1"/>
    </source>
</evidence>
<evidence type="ECO:0000256" key="11">
    <source>
        <dbReference type="SAM" id="Phobius"/>
    </source>
</evidence>
<sequence>MSFFISDAMAAQTQTGQQDGTFSLVMILAIFVLFYFMLIRPQNKRAKEQRELINNLKKGDEIISAGGLVGKIVNLDEQYIKVSLADGVEIMMQRAAVNAILPKGTIKSL</sequence>
<dbReference type="PANTHER" id="PTHR33909">
    <property type="entry name" value="SEC TRANSLOCON ACCESSORY COMPLEX SUBUNIT YAJC"/>
    <property type="match status" value="1"/>
</dbReference>
<accession>A0A364LK00</accession>
<keyword evidence="9" id="KW-0811">Translocation</keyword>
<keyword evidence="5" id="KW-1003">Cell membrane</keyword>
<dbReference type="AlphaFoldDB" id="A0A364LK00"/>
<evidence type="ECO:0000256" key="8">
    <source>
        <dbReference type="ARBA" id="ARBA00022989"/>
    </source>
</evidence>
<evidence type="ECO:0000256" key="9">
    <source>
        <dbReference type="ARBA" id="ARBA00023010"/>
    </source>
</evidence>
<keyword evidence="4" id="KW-0813">Transport</keyword>
<comment type="caution">
    <text evidence="12">The sequence shown here is derived from an EMBL/GenBank/DDBJ whole genome shotgun (WGS) entry which is preliminary data.</text>
</comment>
<dbReference type="Proteomes" id="UP000249458">
    <property type="component" value="Unassembled WGS sequence"/>
</dbReference>
<evidence type="ECO:0000256" key="3">
    <source>
        <dbReference type="ARBA" id="ARBA00014962"/>
    </source>
</evidence>
<feature type="transmembrane region" description="Helical" evidence="11">
    <location>
        <begin position="20"/>
        <end position="39"/>
    </location>
</feature>
<dbReference type="SMART" id="SM01323">
    <property type="entry name" value="YajC"/>
    <property type="match status" value="1"/>
</dbReference>
<evidence type="ECO:0000256" key="6">
    <source>
        <dbReference type="ARBA" id="ARBA00022692"/>
    </source>
</evidence>
<evidence type="ECO:0000313" key="13">
    <source>
        <dbReference type="Proteomes" id="UP000249458"/>
    </source>
</evidence>
<dbReference type="Pfam" id="PF02699">
    <property type="entry name" value="YajC"/>
    <property type="match status" value="1"/>
</dbReference>
<evidence type="ECO:0000256" key="7">
    <source>
        <dbReference type="ARBA" id="ARBA00022927"/>
    </source>
</evidence>
<comment type="similarity">
    <text evidence="2">Belongs to the YajC family.</text>
</comment>
<evidence type="ECO:0000256" key="2">
    <source>
        <dbReference type="ARBA" id="ARBA00006742"/>
    </source>
</evidence>
<reference evidence="12 13" key="1">
    <citation type="submission" date="2017-02" db="EMBL/GenBank/DDBJ databases">
        <title>Legionella quilivanii strain from human: case report and whole genome sequencing analysis.</title>
        <authorList>
            <person name="Lalancette C."/>
            <person name="Leduc J.-M."/>
            <person name="Levesque S."/>
            <person name="Fournier E."/>
            <person name="Saoud J."/>
            <person name="Faucher S.P."/>
            <person name="Bernard K."/>
            <person name="Martineau C."/>
            <person name="Longtin J."/>
        </authorList>
    </citation>
    <scope>NUCLEOTIDE SEQUENCE [LARGE SCALE GENOMIC DNA]</scope>
    <source>
        <strain evidence="12 13">ID143958</strain>
    </source>
</reference>
<dbReference type="RefSeq" id="WP_112219036.1">
    <property type="nucleotide sequence ID" value="NZ_MVJN01000004.1"/>
</dbReference>
<dbReference type="PANTHER" id="PTHR33909:SF1">
    <property type="entry name" value="SEC TRANSLOCON ACCESSORY COMPLEX SUBUNIT YAJC"/>
    <property type="match status" value="1"/>
</dbReference>
<dbReference type="PRINTS" id="PR01853">
    <property type="entry name" value="YAJCTRNLCASE"/>
</dbReference>
<evidence type="ECO:0000256" key="10">
    <source>
        <dbReference type="ARBA" id="ARBA00023136"/>
    </source>
</evidence>
<dbReference type="GO" id="GO:0015031">
    <property type="term" value="P:protein transport"/>
    <property type="evidence" value="ECO:0007669"/>
    <property type="project" value="UniProtKB-KW"/>
</dbReference>
<comment type="subcellular location">
    <subcellularLocation>
        <location evidence="1">Cell membrane</location>
        <topology evidence="1">Single-pass membrane protein</topology>
    </subcellularLocation>
</comment>
<dbReference type="InterPro" id="IPR003849">
    <property type="entry name" value="Preprotein_translocase_YajC"/>
</dbReference>
<dbReference type="EMBL" id="MVJN01000004">
    <property type="protein sequence ID" value="RAP36924.1"/>
    <property type="molecule type" value="Genomic_DNA"/>
</dbReference>
<proteinExistence type="inferred from homology"/>
<name>A0A364LK00_9GAMM</name>